<evidence type="ECO:0000313" key="5">
    <source>
        <dbReference type="Proteomes" id="UP000000305"/>
    </source>
</evidence>
<reference evidence="4 5" key="1">
    <citation type="journal article" date="2011" name="Science">
        <title>The ecoresponsive genome of Daphnia pulex.</title>
        <authorList>
            <person name="Colbourne J.K."/>
            <person name="Pfrender M.E."/>
            <person name="Gilbert D."/>
            <person name="Thomas W.K."/>
            <person name="Tucker A."/>
            <person name="Oakley T.H."/>
            <person name="Tokishita S."/>
            <person name="Aerts A."/>
            <person name="Arnold G.J."/>
            <person name="Basu M.K."/>
            <person name="Bauer D.J."/>
            <person name="Caceres C.E."/>
            <person name="Carmel L."/>
            <person name="Casola C."/>
            <person name="Choi J.H."/>
            <person name="Detter J.C."/>
            <person name="Dong Q."/>
            <person name="Dusheyko S."/>
            <person name="Eads B.D."/>
            <person name="Frohlich T."/>
            <person name="Geiler-Samerotte K.A."/>
            <person name="Gerlach D."/>
            <person name="Hatcher P."/>
            <person name="Jogdeo S."/>
            <person name="Krijgsveld J."/>
            <person name="Kriventseva E.V."/>
            <person name="Kultz D."/>
            <person name="Laforsch C."/>
            <person name="Lindquist E."/>
            <person name="Lopez J."/>
            <person name="Manak J.R."/>
            <person name="Muller J."/>
            <person name="Pangilinan J."/>
            <person name="Patwardhan R.P."/>
            <person name="Pitluck S."/>
            <person name="Pritham E.J."/>
            <person name="Rechtsteiner A."/>
            <person name="Rho M."/>
            <person name="Rogozin I.B."/>
            <person name="Sakarya O."/>
            <person name="Salamov A."/>
            <person name="Schaack S."/>
            <person name="Shapiro H."/>
            <person name="Shiga Y."/>
            <person name="Skalitzky C."/>
            <person name="Smith Z."/>
            <person name="Souvorov A."/>
            <person name="Sung W."/>
            <person name="Tang Z."/>
            <person name="Tsuchiya D."/>
            <person name="Tu H."/>
            <person name="Vos H."/>
            <person name="Wang M."/>
            <person name="Wolf Y.I."/>
            <person name="Yamagata H."/>
            <person name="Yamada T."/>
            <person name="Ye Y."/>
            <person name="Shaw J.R."/>
            <person name="Andrews J."/>
            <person name="Crease T.J."/>
            <person name="Tang H."/>
            <person name="Lucas S.M."/>
            <person name="Robertson H.M."/>
            <person name="Bork P."/>
            <person name="Koonin E.V."/>
            <person name="Zdobnov E.M."/>
            <person name="Grigoriev I.V."/>
            <person name="Lynch M."/>
            <person name="Boore J.L."/>
        </authorList>
    </citation>
    <scope>NUCLEOTIDE SEQUENCE [LARGE SCALE GENOMIC DNA]</scope>
</reference>
<dbReference type="OrthoDB" id="6630665at2759"/>
<dbReference type="PANTHER" id="PTHR10380">
    <property type="entry name" value="CUTICLE PROTEIN"/>
    <property type="match status" value="1"/>
</dbReference>
<evidence type="ECO:0000256" key="1">
    <source>
        <dbReference type="ARBA" id="ARBA00022460"/>
    </source>
</evidence>
<organism evidence="4 5">
    <name type="scientific">Daphnia pulex</name>
    <name type="common">Water flea</name>
    <dbReference type="NCBI Taxonomy" id="6669"/>
    <lineage>
        <taxon>Eukaryota</taxon>
        <taxon>Metazoa</taxon>
        <taxon>Ecdysozoa</taxon>
        <taxon>Arthropoda</taxon>
        <taxon>Crustacea</taxon>
        <taxon>Branchiopoda</taxon>
        <taxon>Diplostraca</taxon>
        <taxon>Cladocera</taxon>
        <taxon>Anomopoda</taxon>
        <taxon>Daphniidae</taxon>
        <taxon>Daphnia</taxon>
    </lineage>
</organism>
<feature type="chain" id="PRO_5012926334" description="Cuticle protein" evidence="3">
    <location>
        <begin position="16"/>
        <end position="169"/>
    </location>
</feature>
<keyword evidence="1 2" id="KW-0193">Cuticle</keyword>
<dbReference type="InterPro" id="IPR050468">
    <property type="entry name" value="Cuticle_Struct_Prot"/>
</dbReference>
<dbReference type="FunCoup" id="E9HPK4">
    <property type="interactions" value="150"/>
</dbReference>
<feature type="signal peptide" evidence="3">
    <location>
        <begin position="1"/>
        <end position="15"/>
    </location>
</feature>
<sequence length="169" mass="18833">MKLFVIAAILAVAAAAPSGYKTEEKYEKDYKYPEITVVSQSDERNLDGSSQWSYALSDYTTRDESQVQKKFTVTTVDDYGKEYTKEVMGNTNKGSSYWVSPEGEKFTLTWVADDAGFQPKGDHLPVAPVHVYELPVAPVHVYELPVAPVHEYELPVAPALPYKRTGAGY</sequence>
<evidence type="ECO:0000256" key="2">
    <source>
        <dbReference type="PROSITE-ProRule" id="PRU00497"/>
    </source>
</evidence>
<dbReference type="InterPro" id="IPR000618">
    <property type="entry name" value="Insect_cuticle"/>
</dbReference>
<dbReference type="KEGG" id="dpx:DAPPUDRAFT_302751"/>
<dbReference type="PROSITE" id="PS51155">
    <property type="entry name" value="CHIT_BIND_RR_2"/>
    <property type="match status" value="1"/>
</dbReference>
<dbReference type="GO" id="GO:0008010">
    <property type="term" value="F:structural constituent of chitin-based larval cuticle"/>
    <property type="evidence" value="ECO:0000318"/>
    <property type="project" value="GO_Central"/>
</dbReference>
<accession>E9HPK4</accession>
<dbReference type="AlphaFoldDB" id="E9HPK4"/>
<dbReference type="PhylomeDB" id="E9HPK4"/>
<evidence type="ECO:0000313" key="4">
    <source>
        <dbReference type="EMBL" id="EFX66330.1"/>
    </source>
</evidence>
<dbReference type="Pfam" id="PF00379">
    <property type="entry name" value="Chitin_bind_4"/>
    <property type="match status" value="1"/>
</dbReference>
<evidence type="ECO:0000256" key="3">
    <source>
        <dbReference type="SAM" id="SignalP"/>
    </source>
</evidence>
<name>E9HPK4_DAPPU</name>
<dbReference type="InParanoid" id="E9HPK4"/>
<keyword evidence="5" id="KW-1185">Reference proteome</keyword>
<keyword evidence="3" id="KW-0732">Signal</keyword>
<dbReference type="HOGENOM" id="CLU_065450_1_0_1"/>
<dbReference type="GO" id="GO:0062129">
    <property type="term" value="C:chitin-based extracellular matrix"/>
    <property type="evidence" value="ECO:0000318"/>
    <property type="project" value="GO_Central"/>
</dbReference>
<proteinExistence type="predicted"/>
<dbReference type="Proteomes" id="UP000000305">
    <property type="component" value="Unassembled WGS sequence"/>
</dbReference>
<evidence type="ECO:0008006" key="6">
    <source>
        <dbReference type="Google" id="ProtNLM"/>
    </source>
</evidence>
<dbReference type="EMBL" id="GL732708">
    <property type="protein sequence ID" value="EFX66330.1"/>
    <property type="molecule type" value="Genomic_DNA"/>
</dbReference>
<dbReference type="PANTHER" id="PTHR10380:SF173">
    <property type="entry name" value="CUTICULAR PROTEIN 47EF, ISOFORM C-RELATED"/>
    <property type="match status" value="1"/>
</dbReference>
<protein>
    <recommendedName>
        <fullName evidence="6">Cuticle protein</fullName>
    </recommendedName>
</protein>
<gene>
    <name evidence="4" type="ORF">DAPPUDRAFT_302751</name>
</gene>